<protein>
    <submittedName>
        <fullName evidence="7">Bifunctional SAM-dependent methyltransferase RsmB-NOP2-type/RNA (C5-cytosine) methyltransferase/S-adenosyl-L-methionine-dependent methyltransferase superfamily</fullName>
    </submittedName>
</protein>
<dbReference type="Gene3D" id="3.40.50.150">
    <property type="entry name" value="Vaccinia Virus protein VP39"/>
    <property type="match status" value="1"/>
</dbReference>
<dbReference type="PANTHER" id="PTHR22807:SF54">
    <property type="entry name" value="CHROMOSOME UNDETERMINED SCAFFOLD_82, WHOLE GENOME SHOTGUN SEQUENCE"/>
    <property type="match status" value="1"/>
</dbReference>
<comment type="caution">
    <text evidence="7">The sequence shown here is derived from an EMBL/GenBank/DDBJ whole genome shotgun (WGS) entry which is preliminary data.</text>
</comment>
<keyword evidence="1 5" id="KW-0489">Methyltransferase</keyword>
<proteinExistence type="inferred from homology"/>
<dbReference type="GO" id="GO:0070475">
    <property type="term" value="P:rRNA base methylation"/>
    <property type="evidence" value="ECO:0007669"/>
    <property type="project" value="TreeGrafter"/>
</dbReference>
<dbReference type="GO" id="GO:0005730">
    <property type="term" value="C:nucleolus"/>
    <property type="evidence" value="ECO:0007669"/>
    <property type="project" value="TreeGrafter"/>
</dbReference>
<dbReference type="InterPro" id="IPR001678">
    <property type="entry name" value="MeTrfase_RsmB-F_NOP2_dom"/>
</dbReference>
<dbReference type="InterPro" id="IPR054728">
    <property type="entry name" value="RsmB-like_ferredoxin"/>
</dbReference>
<evidence type="ECO:0000313" key="8">
    <source>
        <dbReference type="Proteomes" id="UP001214638"/>
    </source>
</evidence>
<dbReference type="Proteomes" id="UP001214638">
    <property type="component" value="Unassembled WGS sequence"/>
</dbReference>
<organism evidence="7 8">
    <name type="scientific">Babesia duncani</name>
    <dbReference type="NCBI Taxonomy" id="323732"/>
    <lineage>
        <taxon>Eukaryota</taxon>
        <taxon>Sar</taxon>
        <taxon>Alveolata</taxon>
        <taxon>Apicomplexa</taxon>
        <taxon>Aconoidasida</taxon>
        <taxon>Piroplasmida</taxon>
        <taxon>Babesiidae</taxon>
        <taxon>Babesia</taxon>
    </lineage>
</organism>
<dbReference type="InterPro" id="IPR023267">
    <property type="entry name" value="RCMT"/>
</dbReference>
<evidence type="ECO:0000256" key="2">
    <source>
        <dbReference type="ARBA" id="ARBA00022679"/>
    </source>
</evidence>
<comment type="similarity">
    <text evidence="5">Belongs to the class I-like SAM-binding methyltransferase superfamily. RsmB/NOP family.</text>
</comment>
<dbReference type="PRINTS" id="PR02008">
    <property type="entry name" value="RCMTFAMILY"/>
</dbReference>
<dbReference type="GO" id="GO:0003723">
    <property type="term" value="F:RNA binding"/>
    <property type="evidence" value="ECO:0007669"/>
    <property type="project" value="UniProtKB-UniRule"/>
</dbReference>
<dbReference type="RefSeq" id="XP_067802256.1">
    <property type="nucleotide sequence ID" value="XM_067948105.1"/>
</dbReference>
<feature type="binding site" evidence="5">
    <location>
        <position position="251"/>
    </location>
    <ligand>
        <name>S-adenosyl-L-methionine</name>
        <dbReference type="ChEBI" id="CHEBI:59789"/>
    </ligand>
</feature>
<evidence type="ECO:0000256" key="1">
    <source>
        <dbReference type="ARBA" id="ARBA00022603"/>
    </source>
</evidence>
<dbReference type="GeneID" id="94337386"/>
<keyword evidence="3 5" id="KW-0949">S-adenosyl-L-methionine</keyword>
<accession>A0AAD9UMU1</accession>
<dbReference type="PANTHER" id="PTHR22807">
    <property type="entry name" value="NOP2 YEAST -RELATED NOL1/NOP2/FMU SUN DOMAIN-CONTAINING"/>
    <property type="match status" value="1"/>
</dbReference>
<gene>
    <name evidence="7" type="ORF">BdWA1_003089</name>
</gene>
<dbReference type="Gene3D" id="3.30.70.1170">
    <property type="entry name" value="Sun protein, domain 3"/>
    <property type="match status" value="1"/>
</dbReference>
<name>A0AAD9UMU1_9APIC</name>
<reference evidence="7" key="1">
    <citation type="journal article" date="2023" name="Nat. Microbiol.">
        <title>Babesia duncani multi-omics identifies virulence factors and drug targets.</title>
        <authorList>
            <person name="Singh P."/>
            <person name="Lonardi S."/>
            <person name="Liang Q."/>
            <person name="Vydyam P."/>
            <person name="Khabirova E."/>
            <person name="Fang T."/>
            <person name="Gihaz S."/>
            <person name="Thekkiniath J."/>
            <person name="Munshi M."/>
            <person name="Abel S."/>
            <person name="Ciampossin L."/>
            <person name="Batugedara G."/>
            <person name="Gupta M."/>
            <person name="Lu X.M."/>
            <person name="Lenz T."/>
            <person name="Chakravarty S."/>
            <person name="Cornillot E."/>
            <person name="Hu Y."/>
            <person name="Ma W."/>
            <person name="Gonzalez L.M."/>
            <person name="Sanchez S."/>
            <person name="Estrada K."/>
            <person name="Sanchez-Flores A."/>
            <person name="Montero E."/>
            <person name="Harb O.S."/>
            <person name="Le Roch K.G."/>
            <person name="Mamoun C.B."/>
        </authorList>
    </citation>
    <scope>NUCLEOTIDE SEQUENCE</scope>
    <source>
        <strain evidence="7">WA1</strain>
    </source>
</reference>
<evidence type="ECO:0000256" key="4">
    <source>
        <dbReference type="ARBA" id="ARBA00022884"/>
    </source>
</evidence>
<dbReference type="PROSITE" id="PS51686">
    <property type="entry name" value="SAM_MT_RSMB_NOP"/>
    <property type="match status" value="1"/>
</dbReference>
<feature type="domain" description="SAM-dependent MTase RsmB/NOP-type" evidence="6">
    <location>
        <begin position="125"/>
        <end position="361"/>
    </location>
</feature>
<evidence type="ECO:0000313" key="7">
    <source>
        <dbReference type="EMBL" id="KAK2195413.1"/>
    </source>
</evidence>
<dbReference type="InterPro" id="IPR029063">
    <property type="entry name" value="SAM-dependent_MTases_sf"/>
</dbReference>
<dbReference type="GO" id="GO:0000470">
    <property type="term" value="P:maturation of LSU-rRNA"/>
    <property type="evidence" value="ECO:0007669"/>
    <property type="project" value="TreeGrafter"/>
</dbReference>
<sequence>MLGINSKRAFLLENALVQYDKINTGNLGIDVFLKNYFRVNKSSPSTKCWISQHMYHVMRWKGLIGHLSAKPLTWSSMLTTYLMQGNRWRSMTTNKSLPEHVRCSFPIEAYQMISDEYGPEKAIDICNILNEEPVTFLRVNTLRISRDKAYKFLLHKGTFIAIVWHVALGIKVEKSVESHIGLVVGDKRDLLDSPEYKRKIVEIQDESSQLVGLCIQPKSGDSVLDFCAGSGGKSCIIGARMANKGRLYLYDVNEVALLKAKKRLYNAGIRNYMILDRNTRNLNVYHKKMDWVILDVPCSGSGAYRRNPDRKWAFEPSQLYEFSALQRRIIDESIHYLKPPNGTLVYSTSSIFKQENEIQVR</sequence>
<dbReference type="AlphaFoldDB" id="A0AAD9UMU1"/>
<evidence type="ECO:0000259" key="6">
    <source>
        <dbReference type="PROSITE" id="PS51686"/>
    </source>
</evidence>
<dbReference type="KEGG" id="bdw:94337386"/>
<dbReference type="Pfam" id="PF01189">
    <property type="entry name" value="Methyltr_RsmB-F"/>
    <property type="match status" value="1"/>
</dbReference>
<dbReference type="SUPFAM" id="SSF53335">
    <property type="entry name" value="S-adenosyl-L-methionine-dependent methyltransferases"/>
    <property type="match status" value="1"/>
</dbReference>
<dbReference type="InterPro" id="IPR049560">
    <property type="entry name" value="MeTrfase_RsmB-F_NOP2_cat"/>
</dbReference>
<dbReference type="GO" id="GO:0009383">
    <property type="term" value="F:rRNA (cytosine-C5-)-methyltransferase activity"/>
    <property type="evidence" value="ECO:0007669"/>
    <property type="project" value="TreeGrafter"/>
</dbReference>
<keyword evidence="4 5" id="KW-0694">RNA-binding</keyword>
<evidence type="ECO:0000256" key="5">
    <source>
        <dbReference type="PROSITE-ProRule" id="PRU01023"/>
    </source>
</evidence>
<keyword evidence="8" id="KW-1185">Reference proteome</keyword>
<comment type="caution">
    <text evidence="5">Lacks conserved residue(s) required for the propagation of feature annotation.</text>
</comment>
<dbReference type="Pfam" id="PF22458">
    <property type="entry name" value="RsmF-B_ferredox"/>
    <property type="match status" value="1"/>
</dbReference>
<keyword evidence="2 5" id="KW-0808">Transferase</keyword>
<feature type="binding site" evidence="5">
    <location>
        <position position="295"/>
    </location>
    <ligand>
        <name>S-adenosyl-L-methionine</name>
        <dbReference type="ChEBI" id="CHEBI:59789"/>
    </ligand>
</feature>
<dbReference type="EMBL" id="JALLKP010000004">
    <property type="protein sequence ID" value="KAK2195413.1"/>
    <property type="molecule type" value="Genomic_DNA"/>
</dbReference>
<evidence type="ECO:0000256" key="3">
    <source>
        <dbReference type="ARBA" id="ARBA00022691"/>
    </source>
</evidence>